<dbReference type="PROSITE" id="PS50865">
    <property type="entry name" value="ZF_MYND_2"/>
    <property type="match status" value="1"/>
</dbReference>
<name>A0ABR1L3S2_9PEZI</name>
<keyword evidence="1" id="KW-0479">Metal-binding</keyword>
<keyword evidence="8" id="KW-1185">Reference proteome</keyword>
<evidence type="ECO:0000313" key="7">
    <source>
        <dbReference type="EMBL" id="KAK7529325.1"/>
    </source>
</evidence>
<protein>
    <recommendedName>
        <fullName evidence="6">MYND-type domain-containing protein</fullName>
    </recommendedName>
</protein>
<evidence type="ECO:0000256" key="2">
    <source>
        <dbReference type="ARBA" id="ARBA00022771"/>
    </source>
</evidence>
<dbReference type="EMBL" id="JBBPDW010000077">
    <property type="protein sequence ID" value="KAK7529325.1"/>
    <property type="molecule type" value="Genomic_DNA"/>
</dbReference>
<reference evidence="7 8" key="1">
    <citation type="submission" date="2024-04" db="EMBL/GenBank/DDBJ databases">
        <title>Phyllosticta paracitricarpa is synonymous to the EU quarantine fungus P. citricarpa based on phylogenomic analyses.</title>
        <authorList>
            <consortium name="Lawrence Berkeley National Laboratory"/>
            <person name="Van Ingen-Buijs V.A."/>
            <person name="Van Westerhoven A.C."/>
            <person name="Haridas S."/>
            <person name="Skiadas P."/>
            <person name="Martin F."/>
            <person name="Groenewald J.Z."/>
            <person name="Crous P.W."/>
            <person name="Seidl M.F."/>
        </authorList>
    </citation>
    <scope>NUCLEOTIDE SEQUENCE [LARGE SCALE GENOMIC DNA]</scope>
    <source>
        <strain evidence="7 8">CBS 122670</strain>
    </source>
</reference>
<evidence type="ECO:0000256" key="3">
    <source>
        <dbReference type="ARBA" id="ARBA00022833"/>
    </source>
</evidence>
<comment type="caution">
    <text evidence="7">The sequence shown here is derived from an EMBL/GenBank/DDBJ whole genome shotgun (WGS) entry which is preliminary data.</text>
</comment>
<dbReference type="Pfam" id="PF01753">
    <property type="entry name" value="zf-MYND"/>
    <property type="match status" value="1"/>
</dbReference>
<evidence type="ECO:0000259" key="6">
    <source>
        <dbReference type="PROSITE" id="PS50865"/>
    </source>
</evidence>
<feature type="domain" description="MYND-type" evidence="6">
    <location>
        <begin position="1135"/>
        <end position="1177"/>
    </location>
</feature>
<evidence type="ECO:0000256" key="1">
    <source>
        <dbReference type="ARBA" id="ARBA00022723"/>
    </source>
</evidence>
<sequence length="1196" mass="134040">MVLTETEFQHFRKHGKKLRQRAKSLEKWHNSAYGQIIRFCDSESLNSVSEVWESYAKEEVSNMSRFDVIVKGAKCVGEAKGISRELLVASAPCIYGPVADLDGLREKYWKFGSLQDDDGRYWNPTFGGIVACNVLHPSTCPLEGFHLSLALDIGVQMSPLAVPKQFRDSSHPDYQDPYLTATVTQFSSWGMTFNKACQEGRITLRFAVADALAFCEALQKLNPETPRNTSDWTPRNQLKLKNMDLNSPDYVPRRASQTKNPPRSDQRISESEGTALEEEDQGQRRKTKAPKPDRKAPVRFNAIDTGSLTDKCGSMNILLATAPLLDRSPSSTLVTSASFKEHPDQEGVLIGFFPGDFETIALLLGLMPIEYWCNSTPTPIAPKNFSLLVQKVLGKNPVIRSRLCWKSCLENDYAIDGEGPLGDFYVPSNQLATLLHIFYANMFDQVEDEGASSKGTWHRQVKTLALSFHTRATFAALLKRVKHTVRTERDEFVKIFLGLFDEEQKSTGIGYFSELLAQLHCFGVLDFADLGPLLGQPFANATLVHVTVCVPRHIFDFLDGRNMTRSGRLRVVCSVWHSEKKTMDFGVLHMTFGTFIDSGQVFGRSSSRLVIVENKYGWLAKFSPLLVTFCAPSWVFAEPELKVAFRFEKDPLTVELFEPILGSSLTIFETDLDDEMGVFEAPGKGHDDVVSSGIPSPRRRNPVIPVLQRSLSGDTLVSASEQLHETTSTSNVLQDGHCPTPADSFFKELSSRQSQNGAPFRQKIFVTFDSKKGTILAMCALLSPTSEEWKTKLSNDAGVFAKQVSPCSVRVFVEGSSEDGDLVFPVPTKANGVMVKKVVEAGKIILTFRLGIPTEAQYFPQLTVPSFSAHGEFVPQGMQYLPLECLPILDRSKLRPLDGLERLVSHTFSRQERAYALQMDQCKIECYSDMRPSFKDSLAAVFQTAMGLEDRIMRGSFPFSDGKGGFHFILCVSAVRFDIVDQSVVLDAAIITVTPRNTTPAHMAFADLRSIKKDVPSYDGIYYIDVDEFEMGMWKKMLCGAVERAREWSHRDDCWYKISGFVPISLELNEDFLCSCGHGILPKDYLKNPPRDWDKLKETAVRAAISPFYASMLVEAQIPDPLLAECLGKDPENQCFTCAKKQELADKEMAKCSRCNFARYCSKECQREGWKRHKKVCQLYTAFANDDRARCVPLVE</sequence>
<dbReference type="SUPFAM" id="SSF144232">
    <property type="entry name" value="HIT/MYND zinc finger-like"/>
    <property type="match status" value="1"/>
</dbReference>
<gene>
    <name evidence="7" type="ORF">IWX46DRAFT_673155</name>
</gene>
<dbReference type="Proteomes" id="UP001365128">
    <property type="component" value="Unassembled WGS sequence"/>
</dbReference>
<feature type="compositionally biased region" description="Polar residues" evidence="5">
    <location>
        <begin position="225"/>
        <end position="236"/>
    </location>
</feature>
<dbReference type="Gene3D" id="6.10.140.2220">
    <property type="match status" value="1"/>
</dbReference>
<dbReference type="PROSITE" id="PS01360">
    <property type="entry name" value="ZF_MYND_1"/>
    <property type="match status" value="1"/>
</dbReference>
<keyword evidence="2 4" id="KW-0863">Zinc-finger</keyword>
<dbReference type="InterPro" id="IPR002893">
    <property type="entry name" value="Znf_MYND"/>
</dbReference>
<feature type="region of interest" description="Disordered" evidence="5">
    <location>
        <begin position="223"/>
        <end position="298"/>
    </location>
</feature>
<evidence type="ECO:0000256" key="5">
    <source>
        <dbReference type="SAM" id="MobiDB-lite"/>
    </source>
</evidence>
<organism evidence="7 8">
    <name type="scientific">Phyllosticta citricarpa</name>
    <dbReference type="NCBI Taxonomy" id="55181"/>
    <lineage>
        <taxon>Eukaryota</taxon>
        <taxon>Fungi</taxon>
        <taxon>Dikarya</taxon>
        <taxon>Ascomycota</taxon>
        <taxon>Pezizomycotina</taxon>
        <taxon>Dothideomycetes</taxon>
        <taxon>Dothideomycetes incertae sedis</taxon>
        <taxon>Botryosphaeriales</taxon>
        <taxon>Phyllostictaceae</taxon>
        <taxon>Phyllosticta</taxon>
    </lineage>
</organism>
<evidence type="ECO:0000313" key="8">
    <source>
        <dbReference type="Proteomes" id="UP001365128"/>
    </source>
</evidence>
<evidence type="ECO:0000256" key="4">
    <source>
        <dbReference type="PROSITE-ProRule" id="PRU00134"/>
    </source>
</evidence>
<accession>A0ABR1L3S2</accession>
<keyword evidence="3" id="KW-0862">Zinc</keyword>
<proteinExistence type="predicted"/>